<dbReference type="PANTHER" id="PTHR11741">
    <property type="entry name" value="ELONGATION FACTOR TS"/>
    <property type="match status" value="1"/>
</dbReference>
<dbReference type="SUPFAM" id="SSF46934">
    <property type="entry name" value="UBA-like"/>
    <property type="match status" value="1"/>
</dbReference>
<keyword evidence="2" id="KW-0251">Elongation factor</keyword>
<keyword evidence="9" id="KW-1185">Reference proteome</keyword>
<keyword evidence="5" id="KW-0496">Mitochondrion</keyword>
<organism evidence="8 9">
    <name type="scientific">Dendrothele bispora (strain CBS 962.96)</name>
    <dbReference type="NCBI Taxonomy" id="1314807"/>
    <lineage>
        <taxon>Eukaryota</taxon>
        <taxon>Fungi</taxon>
        <taxon>Dikarya</taxon>
        <taxon>Basidiomycota</taxon>
        <taxon>Agaricomycotina</taxon>
        <taxon>Agaricomycetes</taxon>
        <taxon>Agaricomycetidae</taxon>
        <taxon>Agaricales</taxon>
        <taxon>Agaricales incertae sedis</taxon>
        <taxon>Dendrothele</taxon>
    </lineage>
</organism>
<name>A0A4S8MWH9_DENBC</name>
<dbReference type="InterPro" id="IPR009060">
    <property type="entry name" value="UBA-like_sf"/>
</dbReference>
<gene>
    <name evidence="8" type="ORF">K435DRAFT_959570</name>
</gene>
<dbReference type="OrthoDB" id="277235at2759"/>
<evidence type="ECO:0000259" key="7">
    <source>
        <dbReference type="Pfam" id="PF00889"/>
    </source>
</evidence>
<keyword evidence="3" id="KW-0648">Protein biosynthesis</keyword>
<proteinExistence type="inferred from homology"/>
<evidence type="ECO:0000256" key="2">
    <source>
        <dbReference type="ARBA" id="ARBA00022768"/>
    </source>
</evidence>
<dbReference type="AlphaFoldDB" id="A0A4S8MWH9"/>
<comment type="similarity">
    <text evidence="1">Belongs to the EF-Ts family.</text>
</comment>
<dbReference type="CDD" id="cd14275">
    <property type="entry name" value="UBA_EF-Ts"/>
    <property type="match status" value="1"/>
</dbReference>
<dbReference type="EMBL" id="ML179037">
    <property type="protein sequence ID" value="THV07482.1"/>
    <property type="molecule type" value="Genomic_DNA"/>
</dbReference>
<feature type="domain" description="Translation elongation factor EFTs/EF1B dimerisation" evidence="7">
    <location>
        <begin position="227"/>
        <end position="358"/>
    </location>
</feature>
<evidence type="ECO:0000313" key="8">
    <source>
        <dbReference type="EMBL" id="THV07482.1"/>
    </source>
</evidence>
<dbReference type="GO" id="GO:0070125">
    <property type="term" value="P:mitochondrial translational elongation"/>
    <property type="evidence" value="ECO:0007669"/>
    <property type="project" value="TreeGrafter"/>
</dbReference>
<evidence type="ECO:0000313" key="9">
    <source>
        <dbReference type="Proteomes" id="UP000297245"/>
    </source>
</evidence>
<evidence type="ECO:0000256" key="5">
    <source>
        <dbReference type="ARBA" id="ARBA00023128"/>
    </source>
</evidence>
<evidence type="ECO:0000256" key="1">
    <source>
        <dbReference type="ARBA" id="ARBA00005532"/>
    </source>
</evidence>
<feature type="compositionally biased region" description="Polar residues" evidence="6">
    <location>
        <begin position="7"/>
        <end position="33"/>
    </location>
</feature>
<feature type="region of interest" description="Disordered" evidence="6">
    <location>
        <begin position="1"/>
        <end position="52"/>
    </location>
</feature>
<dbReference type="InterPro" id="IPR001816">
    <property type="entry name" value="Transl_elong_EFTs/EF1B"/>
</dbReference>
<dbReference type="PANTHER" id="PTHR11741:SF0">
    <property type="entry name" value="ELONGATION FACTOR TS, MITOCHONDRIAL"/>
    <property type="match status" value="1"/>
</dbReference>
<dbReference type="InterPro" id="IPR036402">
    <property type="entry name" value="EF-Ts_dimer_sf"/>
</dbReference>
<accession>A0A4S8MWH9</accession>
<evidence type="ECO:0000256" key="6">
    <source>
        <dbReference type="SAM" id="MobiDB-lite"/>
    </source>
</evidence>
<dbReference type="Gene3D" id="1.10.8.10">
    <property type="entry name" value="DNA helicase RuvA subunit, C-terminal domain"/>
    <property type="match status" value="1"/>
</dbReference>
<dbReference type="Gene3D" id="3.30.479.20">
    <property type="entry name" value="Elongation factor Ts, dimerisation domain"/>
    <property type="match status" value="2"/>
</dbReference>
<dbReference type="SUPFAM" id="SSF54713">
    <property type="entry name" value="Elongation factor Ts (EF-Ts), dimerisation domain"/>
    <property type="match status" value="1"/>
</dbReference>
<dbReference type="InterPro" id="IPR014039">
    <property type="entry name" value="Transl_elong_EFTs/EF1B_dimer"/>
</dbReference>
<dbReference type="Proteomes" id="UP000297245">
    <property type="component" value="Unassembled WGS sequence"/>
</dbReference>
<keyword evidence="4" id="KW-0809">Transit peptide</keyword>
<evidence type="ECO:0000256" key="4">
    <source>
        <dbReference type="ARBA" id="ARBA00022946"/>
    </source>
</evidence>
<feature type="compositionally biased region" description="Low complexity" evidence="6">
    <location>
        <begin position="36"/>
        <end position="52"/>
    </location>
</feature>
<sequence length="458" mass="49312">MLRLLTPGTSRSFASSLTPRPATTLSLRSSSIPKESFYSTSSSAPSSGPQKSKTLQLLSSLRKQTNAPIHVARRALEETGNDFDAAVKWIEKDLLESGMKKAEKMKDRKVGEGLVSVEVVNGGWGAGVKVRQEEGGGLKIRVGNEDGLEMVIPGRDAGVKVRQEEGGGLKIRVGNGDGLEMVIPGRDAGVKVRQEEGGGLKIRVGNGDGLEGELNALGNGNGGGVQAAIIELNCESDFVSRTSEFASLSKAIARAVAKNANVLSPTKGQQASSSFLTRLDVESLKSLPLGNDTIHKSLMDFLAKAGENIVLRRAALLTSPSPNNTDSKNTVYRVASYVHRSTPEFPSQGRVGALALLSLRAPNLSSLLTNAVFITDLQKLERAICRQTAGFITRGIRERVSEEDELETALYKQPFAMLGGDKAGLPVREVLDEWQKKWELDEFEVADFARWELGEQDP</sequence>
<reference evidence="8 9" key="1">
    <citation type="journal article" date="2019" name="Nat. Ecol. Evol.">
        <title>Megaphylogeny resolves global patterns of mushroom evolution.</title>
        <authorList>
            <person name="Varga T."/>
            <person name="Krizsan K."/>
            <person name="Foldi C."/>
            <person name="Dima B."/>
            <person name="Sanchez-Garcia M."/>
            <person name="Sanchez-Ramirez S."/>
            <person name="Szollosi G.J."/>
            <person name="Szarkandi J.G."/>
            <person name="Papp V."/>
            <person name="Albert L."/>
            <person name="Andreopoulos W."/>
            <person name="Angelini C."/>
            <person name="Antonin V."/>
            <person name="Barry K.W."/>
            <person name="Bougher N.L."/>
            <person name="Buchanan P."/>
            <person name="Buyck B."/>
            <person name="Bense V."/>
            <person name="Catcheside P."/>
            <person name="Chovatia M."/>
            <person name="Cooper J."/>
            <person name="Damon W."/>
            <person name="Desjardin D."/>
            <person name="Finy P."/>
            <person name="Geml J."/>
            <person name="Haridas S."/>
            <person name="Hughes K."/>
            <person name="Justo A."/>
            <person name="Karasinski D."/>
            <person name="Kautmanova I."/>
            <person name="Kiss B."/>
            <person name="Kocsube S."/>
            <person name="Kotiranta H."/>
            <person name="LaButti K.M."/>
            <person name="Lechner B.E."/>
            <person name="Liimatainen K."/>
            <person name="Lipzen A."/>
            <person name="Lukacs Z."/>
            <person name="Mihaltcheva S."/>
            <person name="Morgado L.N."/>
            <person name="Niskanen T."/>
            <person name="Noordeloos M.E."/>
            <person name="Ohm R.A."/>
            <person name="Ortiz-Santana B."/>
            <person name="Ovrebo C."/>
            <person name="Racz N."/>
            <person name="Riley R."/>
            <person name="Savchenko A."/>
            <person name="Shiryaev A."/>
            <person name="Soop K."/>
            <person name="Spirin V."/>
            <person name="Szebenyi C."/>
            <person name="Tomsovsky M."/>
            <person name="Tulloss R.E."/>
            <person name="Uehling J."/>
            <person name="Grigoriev I.V."/>
            <person name="Vagvolgyi C."/>
            <person name="Papp T."/>
            <person name="Martin F.M."/>
            <person name="Miettinen O."/>
            <person name="Hibbett D.S."/>
            <person name="Nagy L.G."/>
        </authorList>
    </citation>
    <scope>NUCLEOTIDE SEQUENCE [LARGE SCALE GENOMIC DNA]</scope>
    <source>
        <strain evidence="8 9">CBS 962.96</strain>
    </source>
</reference>
<dbReference type="GO" id="GO:0005739">
    <property type="term" value="C:mitochondrion"/>
    <property type="evidence" value="ECO:0007669"/>
    <property type="project" value="GOC"/>
</dbReference>
<dbReference type="GO" id="GO:0003746">
    <property type="term" value="F:translation elongation factor activity"/>
    <property type="evidence" value="ECO:0007669"/>
    <property type="project" value="UniProtKB-KW"/>
</dbReference>
<protein>
    <recommendedName>
        <fullName evidence="7">Translation elongation factor EFTs/EF1B dimerisation domain-containing protein</fullName>
    </recommendedName>
</protein>
<dbReference type="Pfam" id="PF00889">
    <property type="entry name" value="EF_TS"/>
    <property type="match status" value="1"/>
</dbReference>
<evidence type="ECO:0000256" key="3">
    <source>
        <dbReference type="ARBA" id="ARBA00022917"/>
    </source>
</evidence>